<evidence type="ECO:0000256" key="13">
    <source>
        <dbReference type="PROSITE-ProRule" id="PRU00409"/>
    </source>
</evidence>
<organism evidence="15 16">
    <name type="scientific">Olsenella uli (strain ATCC 49627 / DSM 7084 / CCUG 31166 / CIP 109912 / JCM 12494 / LMG 11480 / NCIMB 702895 / VPI D76D-27C)</name>
    <name type="common">Lactobacillus uli</name>
    <dbReference type="NCBI Taxonomy" id="633147"/>
    <lineage>
        <taxon>Bacteria</taxon>
        <taxon>Bacillati</taxon>
        <taxon>Actinomycetota</taxon>
        <taxon>Coriobacteriia</taxon>
        <taxon>Coriobacteriales</taxon>
        <taxon>Atopobiaceae</taxon>
        <taxon>Olsenella</taxon>
    </lineage>
</organism>
<gene>
    <name evidence="10" type="primary">ddl</name>
    <name evidence="15" type="ordered locus">Olsu_0004</name>
</gene>
<comment type="subcellular location">
    <subcellularLocation>
        <location evidence="1 10">Cytoplasm</location>
    </subcellularLocation>
</comment>
<protein>
    <recommendedName>
        <fullName evidence="10">D-alanine--D-alanine ligase</fullName>
        <ecNumber evidence="10">6.3.2.4</ecNumber>
    </recommendedName>
    <alternativeName>
        <fullName evidence="10">D-Ala-D-Ala ligase</fullName>
    </alternativeName>
    <alternativeName>
        <fullName evidence="10">D-alanylalanine synthetase</fullName>
    </alternativeName>
</protein>
<dbReference type="PANTHER" id="PTHR23132">
    <property type="entry name" value="D-ALANINE--D-ALANINE LIGASE"/>
    <property type="match status" value="1"/>
</dbReference>
<dbReference type="GO" id="GO:0046872">
    <property type="term" value="F:metal ion binding"/>
    <property type="evidence" value="ECO:0007669"/>
    <property type="project" value="UniProtKB-KW"/>
</dbReference>
<dbReference type="HAMAP" id="MF_00047">
    <property type="entry name" value="Dala_Dala_lig"/>
    <property type="match status" value="1"/>
</dbReference>
<proteinExistence type="inferred from homology"/>
<dbReference type="NCBIfam" id="TIGR01205">
    <property type="entry name" value="D_ala_D_alaTIGR"/>
    <property type="match status" value="1"/>
</dbReference>
<dbReference type="HOGENOM" id="CLU_039268_2_0_11"/>
<keyword evidence="7 10" id="KW-0133">Cell shape</keyword>
<keyword evidence="5 13" id="KW-0547">Nucleotide-binding</keyword>
<dbReference type="GO" id="GO:0071555">
    <property type="term" value="P:cell wall organization"/>
    <property type="evidence" value="ECO:0007669"/>
    <property type="project" value="UniProtKB-KW"/>
</dbReference>
<dbReference type="eggNOG" id="COG1181">
    <property type="taxonomic scope" value="Bacteria"/>
</dbReference>
<dbReference type="GO" id="GO:0005737">
    <property type="term" value="C:cytoplasm"/>
    <property type="evidence" value="ECO:0007669"/>
    <property type="project" value="UniProtKB-SubCell"/>
</dbReference>
<dbReference type="Proteomes" id="UP000000333">
    <property type="component" value="Chromosome"/>
</dbReference>
<dbReference type="GeneID" id="78511486"/>
<dbReference type="InterPro" id="IPR011761">
    <property type="entry name" value="ATP-grasp"/>
</dbReference>
<dbReference type="AlphaFoldDB" id="E1QXM5"/>
<name>E1QXM5_OLSUV</name>
<dbReference type="InterPro" id="IPR011095">
    <property type="entry name" value="Dala_Dala_lig_C"/>
</dbReference>
<evidence type="ECO:0000256" key="10">
    <source>
        <dbReference type="HAMAP-Rule" id="MF_00047"/>
    </source>
</evidence>
<evidence type="ECO:0000256" key="8">
    <source>
        <dbReference type="ARBA" id="ARBA00022984"/>
    </source>
</evidence>
<comment type="catalytic activity">
    <reaction evidence="10">
        <text>2 D-alanine + ATP = D-alanyl-D-alanine + ADP + phosphate + H(+)</text>
        <dbReference type="Rhea" id="RHEA:11224"/>
        <dbReference type="ChEBI" id="CHEBI:15378"/>
        <dbReference type="ChEBI" id="CHEBI:30616"/>
        <dbReference type="ChEBI" id="CHEBI:43474"/>
        <dbReference type="ChEBI" id="CHEBI:57416"/>
        <dbReference type="ChEBI" id="CHEBI:57822"/>
        <dbReference type="ChEBI" id="CHEBI:456216"/>
        <dbReference type="EC" id="6.3.2.4"/>
    </reaction>
</comment>
<accession>E1QXM5</accession>
<keyword evidence="6 13" id="KW-0067">ATP-binding</keyword>
<dbReference type="GO" id="GO:0009252">
    <property type="term" value="P:peptidoglycan biosynthetic process"/>
    <property type="evidence" value="ECO:0007669"/>
    <property type="project" value="UniProtKB-UniRule"/>
</dbReference>
<dbReference type="Pfam" id="PF07478">
    <property type="entry name" value="Dala_Dala_lig_C"/>
    <property type="match status" value="1"/>
</dbReference>
<feature type="binding site" evidence="12">
    <location>
        <position position="279"/>
    </location>
    <ligand>
        <name>Mg(2+)</name>
        <dbReference type="ChEBI" id="CHEBI:18420"/>
        <label>1</label>
    </ligand>
</feature>
<dbReference type="Pfam" id="PF01820">
    <property type="entry name" value="Dala_Dala_lig_N"/>
    <property type="match status" value="1"/>
</dbReference>
<dbReference type="PROSITE" id="PS00843">
    <property type="entry name" value="DALA_DALA_LIGASE_1"/>
    <property type="match status" value="1"/>
</dbReference>
<keyword evidence="9 10" id="KW-0961">Cell wall biogenesis/degradation</keyword>
<keyword evidence="3 10" id="KW-0963">Cytoplasm</keyword>
<reference evidence="15 16" key="1">
    <citation type="journal article" date="2010" name="Stand. Genomic Sci.">
        <title>Complete genome sequence of Olsenella uli type strain (VPI D76D-27C).</title>
        <authorList>
            <person name="Goker M."/>
            <person name="Held B."/>
            <person name="Lucas S."/>
            <person name="Nolan M."/>
            <person name="Yasawong M."/>
            <person name="Glavina Del Rio T."/>
            <person name="Tice H."/>
            <person name="Cheng J.F."/>
            <person name="Bruce D."/>
            <person name="Detter J.C."/>
            <person name="Tapia R."/>
            <person name="Han C."/>
            <person name="Goodwin L."/>
            <person name="Pitluck S."/>
            <person name="Liolios K."/>
            <person name="Ivanova N."/>
            <person name="Mavromatis K."/>
            <person name="Mikhailova N."/>
            <person name="Pati A."/>
            <person name="Chen A."/>
            <person name="Palaniappan K."/>
            <person name="Land M."/>
            <person name="Hauser L."/>
            <person name="Chang Y.J."/>
            <person name="Jeffries C.D."/>
            <person name="Rohde M."/>
            <person name="Sikorski J."/>
            <person name="Pukall R."/>
            <person name="Woyke T."/>
            <person name="Bristow J."/>
            <person name="Eisen J.A."/>
            <person name="Markowitz V."/>
            <person name="Hugenholtz P."/>
            <person name="Kyrpides N.C."/>
            <person name="Klenk H.P."/>
            <person name="Lapidus A."/>
        </authorList>
    </citation>
    <scope>NUCLEOTIDE SEQUENCE [LARGE SCALE GENOMIC DNA]</scope>
    <source>
        <strain evidence="16">ATCC 49627 / DSM 7084 / CIP 109912 / JCM 12494 / NCIMB 702895 / VPI D76D-27C</strain>
    </source>
</reference>
<dbReference type="EMBL" id="CP002106">
    <property type="protein sequence ID" value="ADK67139.1"/>
    <property type="molecule type" value="Genomic_DNA"/>
</dbReference>
<evidence type="ECO:0000256" key="6">
    <source>
        <dbReference type="ARBA" id="ARBA00022840"/>
    </source>
</evidence>
<evidence type="ECO:0000256" key="11">
    <source>
        <dbReference type="PIRSR" id="PIRSR039102-1"/>
    </source>
</evidence>
<dbReference type="GO" id="GO:0008716">
    <property type="term" value="F:D-alanine-D-alanine ligase activity"/>
    <property type="evidence" value="ECO:0007669"/>
    <property type="project" value="UniProtKB-UniRule"/>
</dbReference>
<dbReference type="EC" id="6.3.2.4" evidence="10"/>
<dbReference type="STRING" id="633147.Olsu_0004"/>
<feature type="domain" description="ATP-grasp" evidence="14">
    <location>
        <begin position="109"/>
        <end position="312"/>
    </location>
</feature>
<evidence type="ECO:0000256" key="7">
    <source>
        <dbReference type="ARBA" id="ARBA00022960"/>
    </source>
</evidence>
<keyword evidence="12" id="KW-0464">Manganese</keyword>
<feature type="active site" evidence="11">
    <location>
        <position position="290"/>
    </location>
</feature>
<feature type="binding site" evidence="12">
    <location>
        <position position="279"/>
    </location>
    <ligand>
        <name>Mg(2+)</name>
        <dbReference type="ChEBI" id="CHEBI:18420"/>
        <label>2</label>
    </ligand>
</feature>
<evidence type="ECO:0000256" key="1">
    <source>
        <dbReference type="ARBA" id="ARBA00004496"/>
    </source>
</evidence>
<dbReference type="PANTHER" id="PTHR23132:SF23">
    <property type="entry name" value="D-ALANINE--D-ALANINE LIGASE B"/>
    <property type="match status" value="1"/>
</dbReference>
<evidence type="ECO:0000256" key="2">
    <source>
        <dbReference type="ARBA" id="ARBA00010871"/>
    </source>
</evidence>
<evidence type="ECO:0000256" key="4">
    <source>
        <dbReference type="ARBA" id="ARBA00022598"/>
    </source>
</evidence>
<dbReference type="PROSITE" id="PS00844">
    <property type="entry name" value="DALA_DALA_LIGASE_2"/>
    <property type="match status" value="1"/>
</dbReference>
<dbReference type="InterPro" id="IPR000291">
    <property type="entry name" value="D-Ala_lig_Van_CS"/>
</dbReference>
<dbReference type="InterPro" id="IPR013815">
    <property type="entry name" value="ATP_grasp_subdomain_1"/>
</dbReference>
<feature type="binding site" evidence="12">
    <location>
        <position position="266"/>
    </location>
    <ligand>
        <name>Mg(2+)</name>
        <dbReference type="ChEBI" id="CHEBI:18420"/>
        <label>1</label>
    </ligand>
</feature>
<keyword evidence="8 10" id="KW-0573">Peptidoglycan synthesis</keyword>
<comment type="similarity">
    <text evidence="2 10">Belongs to the D-alanine--D-alanine ligase family.</text>
</comment>
<evidence type="ECO:0000256" key="5">
    <source>
        <dbReference type="ARBA" id="ARBA00022741"/>
    </source>
</evidence>
<dbReference type="InterPro" id="IPR011127">
    <property type="entry name" value="Dala_Dala_lig_N"/>
</dbReference>
<dbReference type="Gene3D" id="3.30.470.20">
    <property type="entry name" value="ATP-grasp fold, B domain"/>
    <property type="match status" value="1"/>
</dbReference>
<feature type="binding site" evidence="12">
    <location>
        <position position="281"/>
    </location>
    <ligand>
        <name>Mg(2+)</name>
        <dbReference type="ChEBI" id="CHEBI:18420"/>
        <label>2</label>
    </ligand>
</feature>
<sequence length="330" mass="34822">MEKTDVTQCAVAVLSGGWSDERDISLQSGMACMGALREAGFVRVELLDIAAPDFAARLLDGRFDVAFVALHGRYGEDGCIQGLLEVLHIPYTFSGVLASAVGTEKAVAKALYREAGIPVPEGVDLPEGTRLTSDQADRLVRTLGLPLFVKPAANGSSFGVTRVTETAQLADAVARAASEGDRVLVETCVEGTEITVPVIGNDDPVALPIVEIAFDSEFYDAKVKYEPAALHHVIPARLDQTTYERASELAVRAHRALGCRGVSRSDFIVTAEGAPVILETNTIPGMTETSLLPDSARHAGIGFPDLCRRFVELALEGRGVTGGTSGGGEA</sequence>
<comment type="cofactor">
    <cofactor evidence="12">
        <name>Mg(2+)</name>
        <dbReference type="ChEBI" id="CHEBI:18420"/>
    </cofactor>
    <cofactor evidence="12">
        <name>Mn(2+)</name>
        <dbReference type="ChEBI" id="CHEBI:29035"/>
    </cofactor>
    <text evidence="12">Binds 2 magnesium or manganese ions per subunit.</text>
</comment>
<dbReference type="RefSeq" id="WP_013250891.1">
    <property type="nucleotide sequence ID" value="NC_014363.1"/>
</dbReference>
<keyword evidence="4 10" id="KW-0436">Ligase</keyword>
<dbReference type="KEGG" id="ols:Olsu_0004"/>
<dbReference type="UniPathway" id="UPA00219"/>
<comment type="pathway">
    <text evidence="10">Cell wall biogenesis; peptidoglycan biosynthesis.</text>
</comment>
<dbReference type="SUPFAM" id="SSF56059">
    <property type="entry name" value="Glutathione synthetase ATP-binding domain-like"/>
    <property type="match status" value="1"/>
</dbReference>
<dbReference type="GO" id="GO:0008360">
    <property type="term" value="P:regulation of cell shape"/>
    <property type="evidence" value="ECO:0007669"/>
    <property type="project" value="UniProtKB-KW"/>
</dbReference>
<dbReference type="SUPFAM" id="SSF52440">
    <property type="entry name" value="PreATP-grasp domain"/>
    <property type="match status" value="1"/>
</dbReference>
<dbReference type="Gene3D" id="3.30.1490.20">
    <property type="entry name" value="ATP-grasp fold, A domain"/>
    <property type="match status" value="1"/>
</dbReference>
<evidence type="ECO:0000256" key="3">
    <source>
        <dbReference type="ARBA" id="ARBA00022490"/>
    </source>
</evidence>
<evidence type="ECO:0000256" key="12">
    <source>
        <dbReference type="PIRSR" id="PIRSR039102-3"/>
    </source>
</evidence>
<evidence type="ECO:0000313" key="16">
    <source>
        <dbReference type="Proteomes" id="UP000000333"/>
    </source>
</evidence>
<dbReference type="PIRSF" id="PIRSF039102">
    <property type="entry name" value="Ddl/VanB"/>
    <property type="match status" value="1"/>
</dbReference>
<evidence type="ECO:0000256" key="9">
    <source>
        <dbReference type="ARBA" id="ARBA00023316"/>
    </source>
</evidence>
<dbReference type="InterPro" id="IPR016185">
    <property type="entry name" value="PreATP-grasp_dom_sf"/>
</dbReference>
<dbReference type="PATRIC" id="fig|633147.7.peg.1498"/>
<dbReference type="PROSITE" id="PS50975">
    <property type="entry name" value="ATP_GRASP"/>
    <property type="match status" value="1"/>
</dbReference>
<dbReference type="GO" id="GO:0005524">
    <property type="term" value="F:ATP binding"/>
    <property type="evidence" value="ECO:0007669"/>
    <property type="project" value="UniProtKB-UniRule"/>
</dbReference>
<keyword evidence="12" id="KW-0460">Magnesium</keyword>
<feature type="active site" evidence="11">
    <location>
        <position position="156"/>
    </location>
</feature>
<evidence type="ECO:0000259" key="14">
    <source>
        <dbReference type="PROSITE" id="PS50975"/>
    </source>
</evidence>
<dbReference type="NCBIfam" id="NF002378">
    <property type="entry name" value="PRK01372.1"/>
    <property type="match status" value="1"/>
</dbReference>
<feature type="active site" evidence="11">
    <location>
        <position position="21"/>
    </location>
</feature>
<dbReference type="InterPro" id="IPR005905">
    <property type="entry name" value="D_ala_D_ala"/>
</dbReference>
<dbReference type="OrthoDB" id="9813261at2"/>
<keyword evidence="12" id="KW-0479">Metal-binding</keyword>
<keyword evidence="16" id="KW-1185">Reference proteome</keyword>
<comment type="function">
    <text evidence="10">Cell wall formation.</text>
</comment>
<dbReference type="Gene3D" id="3.40.50.20">
    <property type="match status" value="1"/>
</dbReference>
<evidence type="ECO:0000313" key="15">
    <source>
        <dbReference type="EMBL" id="ADK67139.1"/>
    </source>
</evidence>